<dbReference type="InterPro" id="IPR007349">
    <property type="entry name" value="DUF418"/>
</dbReference>
<dbReference type="AlphaFoldDB" id="A0A1T5DFP3"/>
<keyword evidence="4" id="KW-1185">Reference proteome</keyword>
<feature type="transmembrane region" description="Helical" evidence="1">
    <location>
        <begin position="292"/>
        <end position="318"/>
    </location>
</feature>
<reference evidence="4" key="1">
    <citation type="submission" date="2017-02" db="EMBL/GenBank/DDBJ databases">
        <authorList>
            <person name="Varghese N."/>
            <person name="Submissions S."/>
        </authorList>
    </citation>
    <scope>NUCLEOTIDE SEQUENCE [LARGE SCALE GENOMIC DNA]</scope>
    <source>
        <strain evidence="4">R11H</strain>
    </source>
</reference>
<evidence type="ECO:0000313" key="3">
    <source>
        <dbReference type="EMBL" id="SKB70486.1"/>
    </source>
</evidence>
<feature type="transmembrane region" description="Helical" evidence="1">
    <location>
        <begin position="143"/>
        <end position="163"/>
    </location>
</feature>
<dbReference type="Proteomes" id="UP000190044">
    <property type="component" value="Unassembled WGS sequence"/>
</dbReference>
<name>A0A1T5DFP3_9SPHN</name>
<dbReference type="RefSeq" id="WP_079639034.1">
    <property type="nucleotide sequence ID" value="NZ_FUYP01000014.1"/>
</dbReference>
<sequence length="417" mass="45368">MNAATNQRFESLDAIRGVAVMGILAMNIVAFALPFPAYSNPAAGGPPGGADLAAWFFNFLFVDSKMRGLFSMLFGASTLLVIERAEAAGRSPLRAHYARMLWLALFGLAHYYFIWFGDILFLYAVCGLLLFPFRRLSARALAWWAAGFFLVGAALFLALWASLLAAQAGALPVDAGAGASTALRQIETAMGANSPDYAKELARYLGSYGAIVTHRITETAGKPVEGLIVMLWETMGLMLAGMALLKSRMLTGQWPAARYLKWAIAGFLLAAPPLAGLAVYQAKAGFSGVAVFGSAAALSLPFDIMMTFGWAALILWLIRITVSDAVRARLAAAGRMAFTNYLTTSIVMTTIFYGYGLGLFGSVGRAPLYLFCFGMWAAMLLWSKPWLDRFHYGPLEWLWRSLSRASPQPMRRRPPAQ</sequence>
<feature type="transmembrane region" description="Helical" evidence="1">
    <location>
        <begin position="338"/>
        <end position="360"/>
    </location>
</feature>
<dbReference type="PANTHER" id="PTHR30590">
    <property type="entry name" value="INNER MEMBRANE PROTEIN"/>
    <property type="match status" value="1"/>
</dbReference>
<organism evidence="3 4">
    <name type="scientific">Sphingopyxis flava</name>
    <dbReference type="NCBI Taxonomy" id="1507287"/>
    <lineage>
        <taxon>Bacteria</taxon>
        <taxon>Pseudomonadati</taxon>
        <taxon>Pseudomonadota</taxon>
        <taxon>Alphaproteobacteria</taxon>
        <taxon>Sphingomonadales</taxon>
        <taxon>Sphingomonadaceae</taxon>
        <taxon>Sphingopyxis</taxon>
    </lineage>
</organism>
<keyword evidence="1" id="KW-1133">Transmembrane helix</keyword>
<evidence type="ECO:0000256" key="1">
    <source>
        <dbReference type="SAM" id="Phobius"/>
    </source>
</evidence>
<gene>
    <name evidence="3" type="ORF">SAMN06295937_101459</name>
</gene>
<dbReference type="InterPro" id="IPR052529">
    <property type="entry name" value="Bact_Transport_Assoc"/>
</dbReference>
<dbReference type="Pfam" id="PF04235">
    <property type="entry name" value="DUF418"/>
    <property type="match status" value="1"/>
</dbReference>
<accession>A0A1T5DFP3</accession>
<keyword evidence="1" id="KW-0812">Transmembrane</keyword>
<keyword evidence="1" id="KW-0472">Membrane</keyword>
<evidence type="ECO:0000259" key="2">
    <source>
        <dbReference type="Pfam" id="PF04235"/>
    </source>
</evidence>
<dbReference type="PANTHER" id="PTHR30590:SF2">
    <property type="entry name" value="INNER MEMBRANE PROTEIN"/>
    <property type="match status" value="1"/>
</dbReference>
<feature type="domain" description="DUF418" evidence="2">
    <location>
        <begin position="245"/>
        <end position="403"/>
    </location>
</feature>
<feature type="transmembrane region" description="Helical" evidence="1">
    <location>
        <begin position="18"/>
        <end position="38"/>
    </location>
</feature>
<feature type="transmembrane region" description="Helical" evidence="1">
    <location>
        <begin position="366"/>
        <end position="382"/>
    </location>
</feature>
<dbReference type="EMBL" id="FUYP01000014">
    <property type="protein sequence ID" value="SKB70486.1"/>
    <property type="molecule type" value="Genomic_DNA"/>
</dbReference>
<protein>
    <recommendedName>
        <fullName evidence="2">DUF418 domain-containing protein</fullName>
    </recommendedName>
</protein>
<evidence type="ECO:0000313" key="4">
    <source>
        <dbReference type="Proteomes" id="UP000190044"/>
    </source>
</evidence>
<feature type="transmembrane region" description="Helical" evidence="1">
    <location>
        <begin position="227"/>
        <end position="247"/>
    </location>
</feature>
<feature type="transmembrane region" description="Helical" evidence="1">
    <location>
        <begin position="259"/>
        <end position="280"/>
    </location>
</feature>
<feature type="transmembrane region" description="Helical" evidence="1">
    <location>
        <begin position="109"/>
        <end position="131"/>
    </location>
</feature>
<dbReference type="OrthoDB" id="9807744at2"/>
<proteinExistence type="predicted"/>